<protein>
    <submittedName>
        <fullName evidence="1">Uncharacterized protein</fullName>
    </submittedName>
</protein>
<dbReference type="Proteomes" id="UP001152798">
    <property type="component" value="Chromosome 5"/>
</dbReference>
<gene>
    <name evidence="1" type="ORF">NEZAVI_LOCUS10249</name>
</gene>
<dbReference type="AlphaFoldDB" id="A0A9P0MSN4"/>
<accession>A0A9P0MSN4</accession>
<keyword evidence="2" id="KW-1185">Reference proteome</keyword>
<dbReference type="EMBL" id="OV725081">
    <property type="protein sequence ID" value="CAH1401172.1"/>
    <property type="molecule type" value="Genomic_DNA"/>
</dbReference>
<sequence>MNGRRLEIMVLGNQYLFQDTALTAPCDGYGGPTVVGDPLMRAMNQPTVKVSTFRQSGLHFLYTPLLSYTRNTKVRSVVYDNRLRGSPRCRVLQLDTTMLHVSLVGVGYVGITWEAYAIVVPIANLKIIAPLAHVKTVLPANLCRTATSAGVLRASKDLPATKTSMNAGLILVAMASASTRMAPTREQRHVHIVLEDLPLHLEDMNYTIEPSGSLLLLGEAEDPAFPPLLCILNTPGDLIFQEGTTVRTIPGSPTWRYYYPEDLLPKGTCLTRKTLSGGL</sequence>
<proteinExistence type="predicted"/>
<evidence type="ECO:0000313" key="2">
    <source>
        <dbReference type="Proteomes" id="UP001152798"/>
    </source>
</evidence>
<evidence type="ECO:0000313" key="1">
    <source>
        <dbReference type="EMBL" id="CAH1401172.1"/>
    </source>
</evidence>
<reference evidence="1" key="1">
    <citation type="submission" date="2022-01" db="EMBL/GenBank/DDBJ databases">
        <authorList>
            <person name="King R."/>
        </authorList>
    </citation>
    <scope>NUCLEOTIDE SEQUENCE</scope>
</reference>
<organism evidence="1 2">
    <name type="scientific">Nezara viridula</name>
    <name type="common">Southern green stink bug</name>
    <name type="synonym">Cimex viridulus</name>
    <dbReference type="NCBI Taxonomy" id="85310"/>
    <lineage>
        <taxon>Eukaryota</taxon>
        <taxon>Metazoa</taxon>
        <taxon>Ecdysozoa</taxon>
        <taxon>Arthropoda</taxon>
        <taxon>Hexapoda</taxon>
        <taxon>Insecta</taxon>
        <taxon>Pterygota</taxon>
        <taxon>Neoptera</taxon>
        <taxon>Paraneoptera</taxon>
        <taxon>Hemiptera</taxon>
        <taxon>Heteroptera</taxon>
        <taxon>Panheteroptera</taxon>
        <taxon>Pentatomomorpha</taxon>
        <taxon>Pentatomoidea</taxon>
        <taxon>Pentatomidae</taxon>
        <taxon>Pentatominae</taxon>
        <taxon>Nezara</taxon>
    </lineage>
</organism>
<name>A0A9P0MSN4_NEZVI</name>